<organism evidence="2 3">
    <name type="scientific">Aspergillus fijiensis CBS 313.89</name>
    <dbReference type="NCBI Taxonomy" id="1448319"/>
    <lineage>
        <taxon>Eukaryota</taxon>
        <taxon>Fungi</taxon>
        <taxon>Dikarya</taxon>
        <taxon>Ascomycota</taxon>
        <taxon>Pezizomycotina</taxon>
        <taxon>Eurotiomycetes</taxon>
        <taxon>Eurotiomycetidae</taxon>
        <taxon>Eurotiales</taxon>
        <taxon>Aspergillaceae</taxon>
        <taxon>Aspergillus</taxon>
    </lineage>
</organism>
<feature type="compositionally biased region" description="Basic residues" evidence="1">
    <location>
        <begin position="140"/>
        <end position="152"/>
    </location>
</feature>
<dbReference type="RefSeq" id="XP_040801073.1">
    <property type="nucleotide sequence ID" value="XM_040944715.1"/>
</dbReference>
<feature type="region of interest" description="Disordered" evidence="1">
    <location>
        <begin position="200"/>
        <end position="248"/>
    </location>
</feature>
<evidence type="ECO:0000256" key="1">
    <source>
        <dbReference type="SAM" id="MobiDB-lite"/>
    </source>
</evidence>
<proteinExistence type="predicted"/>
<sequence length="392" mass="42051">MSLPKHTTPSPLSSSPSKQSIRRISANHNHLPTSRPQSIIDRPPTAQQHHLENIPDPPPPPPAATIPPAPLTDQPTLPPTSTSAFQPFFTLIEDANTSEYHHPTVHYIFADDDTDIVTEATLRALESESDPTLAYNPNTRKGHNNHKTRSRRPPQQPQQEEGAQNTYEDEEKGPSLLPDSIPGVREHYVILDVDYASPGGLGTEEMKEQSGNTTAATAGGEMLATSPPPPPPPPQEPHHGASGGGDAKSMVVTSAHSLSPAWQVLDTQLGPAPTFENNTNNTPSQGQGHSANGALMLKIRGTAGLPINNLLGKERVKERGCQRLEEMMDQFAKRLAELRLVIEAGGLGEHIEDAEVESSPGGKMDEHGVEQGQHENGQGLVEDATAGPEMGL</sequence>
<feature type="compositionally biased region" description="Basic and acidic residues" evidence="1">
    <location>
        <begin position="363"/>
        <end position="373"/>
    </location>
</feature>
<name>A0A8G1RRP2_9EURO</name>
<dbReference type="GeneID" id="63862048"/>
<feature type="region of interest" description="Disordered" evidence="1">
    <location>
        <begin position="1"/>
        <end position="83"/>
    </location>
</feature>
<dbReference type="Proteomes" id="UP000249789">
    <property type="component" value="Unassembled WGS sequence"/>
</dbReference>
<dbReference type="EMBL" id="KZ824644">
    <property type="protein sequence ID" value="RAK77063.1"/>
    <property type="molecule type" value="Genomic_DNA"/>
</dbReference>
<accession>A0A8G1RRP2</accession>
<feature type="compositionally biased region" description="Low complexity" evidence="1">
    <location>
        <begin position="1"/>
        <end position="24"/>
    </location>
</feature>
<feature type="compositionally biased region" description="Pro residues" evidence="1">
    <location>
        <begin position="226"/>
        <end position="235"/>
    </location>
</feature>
<evidence type="ECO:0000313" key="2">
    <source>
        <dbReference type="EMBL" id="RAK77063.1"/>
    </source>
</evidence>
<evidence type="ECO:0000313" key="3">
    <source>
        <dbReference type="Proteomes" id="UP000249789"/>
    </source>
</evidence>
<gene>
    <name evidence="2" type="ORF">BO72DRAFT_448120</name>
</gene>
<reference evidence="2 3" key="1">
    <citation type="submission" date="2018-02" db="EMBL/GenBank/DDBJ databases">
        <title>The genomes of Aspergillus section Nigri reveals drivers in fungal speciation.</title>
        <authorList>
            <consortium name="DOE Joint Genome Institute"/>
            <person name="Vesth T.C."/>
            <person name="Nybo J."/>
            <person name="Theobald S."/>
            <person name="Brandl J."/>
            <person name="Frisvad J.C."/>
            <person name="Nielsen K.F."/>
            <person name="Lyhne E.K."/>
            <person name="Kogle M.E."/>
            <person name="Kuo A."/>
            <person name="Riley R."/>
            <person name="Clum A."/>
            <person name="Nolan M."/>
            <person name="Lipzen A."/>
            <person name="Salamov A."/>
            <person name="Henrissat B."/>
            <person name="Wiebenga A."/>
            <person name="De vries R.P."/>
            <person name="Grigoriev I.V."/>
            <person name="Mortensen U.H."/>
            <person name="Andersen M.R."/>
            <person name="Baker S.E."/>
        </authorList>
    </citation>
    <scope>NUCLEOTIDE SEQUENCE [LARGE SCALE GENOMIC DNA]</scope>
    <source>
        <strain evidence="2 3">CBS 313.89</strain>
    </source>
</reference>
<feature type="region of interest" description="Disordered" evidence="1">
    <location>
        <begin position="355"/>
        <end position="392"/>
    </location>
</feature>
<feature type="compositionally biased region" description="Polar residues" evidence="1">
    <location>
        <begin position="26"/>
        <end position="37"/>
    </location>
</feature>
<dbReference type="AlphaFoldDB" id="A0A8G1RRP2"/>
<feature type="compositionally biased region" description="Pro residues" evidence="1">
    <location>
        <begin position="55"/>
        <end position="70"/>
    </location>
</feature>
<dbReference type="OrthoDB" id="1681166at2759"/>
<keyword evidence="3" id="KW-1185">Reference proteome</keyword>
<dbReference type="VEuPathDB" id="FungiDB:BO72DRAFT_448120"/>
<feature type="compositionally biased region" description="Polar residues" evidence="1">
    <location>
        <begin position="73"/>
        <end position="83"/>
    </location>
</feature>
<feature type="region of interest" description="Disordered" evidence="1">
    <location>
        <begin position="127"/>
        <end position="181"/>
    </location>
</feature>
<protein>
    <submittedName>
        <fullName evidence="2">Uncharacterized protein</fullName>
    </submittedName>
</protein>